<gene>
    <name evidence="10" type="primary">LOC130502662</name>
</gene>
<dbReference type="GO" id="GO:0043565">
    <property type="term" value="F:sequence-specific DNA binding"/>
    <property type="evidence" value="ECO:0007669"/>
    <property type="project" value="InterPro"/>
</dbReference>
<dbReference type="PANTHER" id="PTHR31221:SF261">
    <property type="entry name" value="OS03G0657400 PROTEIN"/>
    <property type="match status" value="1"/>
</dbReference>
<proteinExistence type="predicted"/>
<evidence type="ECO:0000313" key="9">
    <source>
        <dbReference type="Proteomes" id="UP000504610"/>
    </source>
</evidence>
<evidence type="ECO:0000256" key="2">
    <source>
        <dbReference type="ARBA" id="ARBA00022737"/>
    </source>
</evidence>
<dbReference type="RefSeq" id="XP_056853408.1">
    <property type="nucleotide sequence ID" value="XM_056997428.1"/>
</dbReference>
<sequence>MSDYDGILIDDWSPQSSPSIREILATLDQNYSDLKPISEMFPQTNLSTDPQSKQISGGLSDRIAARLGFDIPPLEIESISPSPILVISPGFSLSPFFQSPNMLLNSSSQIIPLCSIPNDAPPETVKSSVDTHAMMIISNNNLSHQPMNVDLHPQGGSDDIPMEGSVYVTSHESNVDPIGAPLVPSFDSEVLAETDIMNLISFESGSEDDDKDREYNQEKDNVKDHNIVVEPSSRMRRENMVSNMIGVRRRNKAQNVIIQVESEEDHPDDGFRWRKYGQKVVTGNANPRSYYRCTYTGCKVKKNVERSVDNVKFVVAIYDGIHEHVPPPERISKSSTKKQSGSSMSQDPSNQNLGLGMLPSLPANQNHVFMNRDDETNTDRVISEGTELYKAIWEHTTAATFLSFLFTGAFPLPQQHHLCLHLFAVSLCRILLIPAFVASALPLLSPPIRRLHCKS</sequence>
<dbReference type="GO" id="GO:0003700">
    <property type="term" value="F:DNA-binding transcription factor activity"/>
    <property type="evidence" value="ECO:0007669"/>
    <property type="project" value="InterPro"/>
</dbReference>
<dbReference type="GeneID" id="130502662"/>
<dbReference type="InterPro" id="IPR044810">
    <property type="entry name" value="WRKY_plant"/>
</dbReference>
<evidence type="ECO:0000256" key="3">
    <source>
        <dbReference type="ARBA" id="ARBA00023015"/>
    </source>
</evidence>
<dbReference type="PROSITE" id="PS50811">
    <property type="entry name" value="WRKY"/>
    <property type="match status" value="1"/>
</dbReference>
<dbReference type="PANTHER" id="PTHR31221">
    <property type="entry name" value="WRKY TRANSCRIPTION FACTOR PROTEIN 1-RELATED"/>
    <property type="match status" value="1"/>
</dbReference>
<keyword evidence="5" id="KW-0804">Transcription</keyword>
<dbReference type="KEGG" id="rsz:130502662"/>
<protein>
    <submittedName>
        <fullName evidence="10">Probable WRKY transcription factor 10</fullName>
    </submittedName>
</protein>
<dbReference type="AlphaFoldDB" id="A0A9W3CPU7"/>
<keyword evidence="3" id="KW-0805">Transcription regulation</keyword>
<keyword evidence="9" id="KW-1185">Reference proteome</keyword>
<keyword evidence="6" id="KW-0539">Nucleus</keyword>
<dbReference type="GO" id="GO:0005634">
    <property type="term" value="C:nucleus"/>
    <property type="evidence" value="ECO:0007669"/>
    <property type="project" value="UniProtKB-SubCell"/>
</dbReference>
<keyword evidence="2" id="KW-0677">Repeat</keyword>
<dbReference type="Gene3D" id="2.20.25.80">
    <property type="entry name" value="WRKY domain"/>
    <property type="match status" value="1"/>
</dbReference>
<accession>A0A9W3CPU7</accession>
<dbReference type="Pfam" id="PF03106">
    <property type="entry name" value="WRKY"/>
    <property type="match status" value="1"/>
</dbReference>
<evidence type="ECO:0000313" key="10">
    <source>
        <dbReference type="RefSeq" id="XP_056853408.1"/>
    </source>
</evidence>
<dbReference type="FunFam" id="2.20.25.80:FF:000006">
    <property type="entry name" value="WRKY transcription factor"/>
    <property type="match status" value="1"/>
</dbReference>
<organism evidence="9 10">
    <name type="scientific">Raphanus sativus</name>
    <name type="common">Radish</name>
    <name type="synonym">Raphanus raphanistrum var. sativus</name>
    <dbReference type="NCBI Taxonomy" id="3726"/>
    <lineage>
        <taxon>Eukaryota</taxon>
        <taxon>Viridiplantae</taxon>
        <taxon>Streptophyta</taxon>
        <taxon>Embryophyta</taxon>
        <taxon>Tracheophyta</taxon>
        <taxon>Spermatophyta</taxon>
        <taxon>Magnoliopsida</taxon>
        <taxon>eudicotyledons</taxon>
        <taxon>Gunneridae</taxon>
        <taxon>Pentapetalae</taxon>
        <taxon>rosids</taxon>
        <taxon>malvids</taxon>
        <taxon>Brassicales</taxon>
        <taxon>Brassicaceae</taxon>
        <taxon>Brassiceae</taxon>
        <taxon>Raphanus</taxon>
    </lineage>
</organism>
<feature type="compositionally biased region" description="Low complexity" evidence="7">
    <location>
        <begin position="333"/>
        <end position="345"/>
    </location>
</feature>
<evidence type="ECO:0000256" key="5">
    <source>
        <dbReference type="ARBA" id="ARBA00023163"/>
    </source>
</evidence>
<dbReference type="OrthoDB" id="1103279at2759"/>
<keyword evidence="4" id="KW-0238">DNA-binding</keyword>
<reference evidence="10" key="1">
    <citation type="submission" date="2025-08" db="UniProtKB">
        <authorList>
            <consortium name="RefSeq"/>
        </authorList>
    </citation>
    <scope>IDENTIFICATION</scope>
    <source>
        <tissue evidence="10">Leaf</tissue>
    </source>
</reference>
<feature type="region of interest" description="Disordered" evidence="7">
    <location>
        <begin position="325"/>
        <end position="355"/>
    </location>
</feature>
<evidence type="ECO:0000256" key="6">
    <source>
        <dbReference type="ARBA" id="ARBA00023242"/>
    </source>
</evidence>
<evidence type="ECO:0000256" key="7">
    <source>
        <dbReference type="SAM" id="MobiDB-lite"/>
    </source>
</evidence>
<evidence type="ECO:0000256" key="1">
    <source>
        <dbReference type="ARBA" id="ARBA00004123"/>
    </source>
</evidence>
<evidence type="ECO:0000256" key="4">
    <source>
        <dbReference type="ARBA" id="ARBA00023125"/>
    </source>
</evidence>
<comment type="subcellular location">
    <subcellularLocation>
        <location evidence="1">Nucleus</location>
    </subcellularLocation>
</comment>
<name>A0A9W3CPU7_RAPSA</name>
<dbReference type="SMART" id="SM00774">
    <property type="entry name" value="WRKY"/>
    <property type="match status" value="1"/>
</dbReference>
<feature type="domain" description="WRKY" evidence="8">
    <location>
        <begin position="262"/>
        <end position="327"/>
    </location>
</feature>
<dbReference type="InterPro" id="IPR003657">
    <property type="entry name" value="WRKY_dom"/>
</dbReference>
<dbReference type="SUPFAM" id="SSF118290">
    <property type="entry name" value="WRKY DNA-binding domain"/>
    <property type="match status" value="1"/>
</dbReference>
<dbReference type="Proteomes" id="UP000504610">
    <property type="component" value="Unplaced"/>
</dbReference>
<evidence type="ECO:0000259" key="8">
    <source>
        <dbReference type="PROSITE" id="PS50811"/>
    </source>
</evidence>
<dbReference type="InterPro" id="IPR036576">
    <property type="entry name" value="WRKY_dom_sf"/>
</dbReference>